<organism evidence="1 2">
    <name type="scientific">Rhizoclosmatium globosum</name>
    <dbReference type="NCBI Taxonomy" id="329046"/>
    <lineage>
        <taxon>Eukaryota</taxon>
        <taxon>Fungi</taxon>
        <taxon>Fungi incertae sedis</taxon>
        <taxon>Chytridiomycota</taxon>
        <taxon>Chytridiomycota incertae sedis</taxon>
        <taxon>Chytridiomycetes</taxon>
        <taxon>Chytridiales</taxon>
        <taxon>Chytriomycetaceae</taxon>
        <taxon>Rhizoclosmatium</taxon>
    </lineage>
</organism>
<protein>
    <submittedName>
        <fullName evidence="1">Uncharacterized protein</fullName>
    </submittedName>
</protein>
<dbReference type="EMBL" id="MCGO01000011">
    <property type="protein sequence ID" value="ORY48572.1"/>
    <property type="molecule type" value="Genomic_DNA"/>
</dbReference>
<proteinExistence type="predicted"/>
<dbReference type="OrthoDB" id="3176531at2759"/>
<dbReference type="Proteomes" id="UP000193642">
    <property type="component" value="Unassembled WGS sequence"/>
</dbReference>
<gene>
    <name evidence="1" type="ORF">BCR33DRAFT_38884</name>
</gene>
<keyword evidence="2" id="KW-1185">Reference proteome</keyword>
<reference evidence="1 2" key="1">
    <citation type="submission" date="2016-07" db="EMBL/GenBank/DDBJ databases">
        <title>Pervasive Adenine N6-methylation of Active Genes in Fungi.</title>
        <authorList>
            <consortium name="DOE Joint Genome Institute"/>
            <person name="Mondo S.J."/>
            <person name="Dannebaum R.O."/>
            <person name="Kuo R.C."/>
            <person name="Labutti K."/>
            <person name="Haridas S."/>
            <person name="Kuo A."/>
            <person name="Salamov A."/>
            <person name="Ahrendt S.R."/>
            <person name="Lipzen A."/>
            <person name="Sullivan W."/>
            <person name="Andreopoulos W.B."/>
            <person name="Clum A."/>
            <person name="Lindquist E."/>
            <person name="Daum C."/>
            <person name="Ramamoorthy G.K."/>
            <person name="Gryganskyi A."/>
            <person name="Culley D."/>
            <person name="Magnuson J.K."/>
            <person name="James T.Y."/>
            <person name="O'Malley M.A."/>
            <person name="Stajich J.E."/>
            <person name="Spatafora J.W."/>
            <person name="Visel A."/>
            <person name="Grigoriev I.V."/>
        </authorList>
    </citation>
    <scope>NUCLEOTIDE SEQUENCE [LARGE SCALE GENOMIC DNA]</scope>
    <source>
        <strain evidence="1 2">JEL800</strain>
    </source>
</reference>
<sequence>MEVRNKRLLTLMISVSLVVLVRLFTLVPIDEDSSVSGLSSASKKEGALGLPVFEDSGARPIDPNAANRIGDGVDGRACPTWTAFNRQMLVDLHPNDNELVCEDLPQTTNFTIKLCKSKEHCGTGLFALQHRDPRYCANVLANERISPNRRLEQYYKTAFGPDAFQLLLDGPQRETPPLWSHKGDCLYTLPFRLINPGTYTASLIHAYESFEAFKEMGDFGLKVLYEPLFKDFKFDVCDSTKCPVWTAKRVEDLSPSLPLCSRYEPIQVAYLRMTFETEREIRKHAFHKFIYIGEPIGCRYDQRFELEDLVEQAKCHNNNKTILLHGDSHLRVSTQTFDARLSGSYKSMA</sequence>
<name>A0A1Y2CNI4_9FUNG</name>
<dbReference type="AlphaFoldDB" id="A0A1Y2CNI4"/>
<evidence type="ECO:0000313" key="1">
    <source>
        <dbReference type="EMBL" id="ORY48572.1"/>
    </source>
</evidence>
<evidence type="ECO:0000313" key="2">
    <source>
        <dbReference type="Proteomes" id="UP000193642"/>
    </source>
</evidence>
<accession>A0A1Y2CNI4</accession>
<comment type="caution">
    <text evidence="1">The sequence shown here is derived from an EMBL/GenBank/DDBJ whole genome shotgun (WGS) entry which is preliminary data.</text>
</comment>